<dbReference type="HOGENOM" id="CLU_042529_11_1_4"/>
<evidence type="ECO:0000259" key="5">
    <source>
        <dbReference type="PROSITE" id="PS51352"/>
    </source>
</evidence>
<dbReference type="STRING" id="398578.Daci_1493"/>
<dbReference type="PROSITE" id="PS51352">
    <property type="entry name" value="THIOREDOXIN_2"/>
    <property type="match status" value="1"/>
</dbReference>
<keyword evidence="3" id="KW-0676">Redox-active center</keyword>
<proteinExistence type="predicted"/>
<dbReference type="PANTHER" id="PTHR42852:SF17">
    <property type="entry name" value="THIOREDOXIN-LIKE PROTEIN HI_1115"/>
    <property type="match status" value="1"/>
</dbReference>
<evidence type="ECO:0000256" key="2">
    <source>
        <dbReference type="ARBA" id="ARBA00022748"/>
    </source>
</evidence>
<protein>
    <submittedName>
        <fullName evidence="6">Redoxin domain protein</fullName>
    </submittedName>
</protein>
<dbReference type="InterPro" id="IPR036249">
    <property type="entry name" value="Thioredoxin-like_sf"/>
</dbReference>
<dbReference type="InterPro" id="IPR017937">
    <property type="entry name" value="Thioredoxin_CS"/>
</dbReference>
<accession>A9BUM9</accession>
<evidence type="ECO:0000256" key="4">
    <source>
        <dbReference type="SAM" id="Phobius"/>
    </source>
</evidence>
<feature type="transmembrane region" description="Helical" evidence="4">
    <location>
        <begin position="23"/>
        <end position="42"/>
    </location>
</feature>
<dbReference type="InterPro" id="IPR013766">
    <property type="entry name" value="Thioredoxin_domain"/>
</dbReference>
<evidence type="ECO:0000256" key="3">
    <source>
        <dbReference type="ARBA" id="ARBA00023284"/>
    </source>
</evidence>
<dbReference type="PANTHER" id="PTHR42852">
    <property type="entry name" value="THIOL:DISULFIDE INTERCHANGE PROTEIN DSBE"/>
    <property type="match status" value="1"/>
</dbReference>
<dbReference type="KEGG" id="dac:Daci_1493"/>
<sequence>MKRRPTVADSVDAGQNTSSRRRWLMGGVAAAAGLGGAGFAWWRFQPHAMDASAEEQLWQQRFITPDGSAMTLSRWRGKPVLVNFWATWCPPCVRELPMLDAFSARQNQHGIQVIGLAVDKPEAVQRFLGRTPLRFPVALAVEGGLGLTRSLGNLQGGLPFTVLLGEDGMVQQRKIGELTTEDLASWSAKG</sequence>
<dbReference type="InterPro" id="IPR050553">
    <property type="entry name" value="Thioredoxin_ResA/DsbE_sf"/>
</dbReference>
<dbReference type="eggNOG" id="COG0526">
    <property type="taxonomic scope" value="Bacteria"/>
</dbReference>
<dbReference type="CDD" id="cd02966">
    <property type="entry name" value="TlpA_like_family"/>
    <property type="match status" value="1"/>
</dbReference>
<dbReference type="EMBL" id="CP000884">
    <property type="protein sequence ID" value="ABX34137.1"/>
    <property type="molecule type" value="Genomic_DNA"/>
</dbReference>
<evidence type="ECO:0000256" key="1">
    <source>
        <dbReference type="ARBA" id="ARBA00004196"/>
    </source>
</evidence>
<gene>
    <name evidence="6" type="ordered locus">Daci_1493</name>
</gene>
<dbReference type="Gene3D" id="3.40.30.10">
    <property type="entry name" value="Glutaredoxin"/>
    <property type="match status" value="1"/>
</dbReference>
<keyword evidence="4" id="KW-0812">Transmembrane</keyword>
<organism evidence="6 7">
    <name type="scientific">Delftia acidovorans (strain DSM 14801 / SPH-1)</name>
    <dbReference type="NCBI Taxonomy" id="398578"/>
    <lineage>
        <taxon>Bacteria</taxon>
        <taxon>Pseudomonadati</taxon>
        <taxon>Pseudomonadota</taxon>
        <taxon>Betaproteobacteria</taxon>
        <taxon>Burkholderiales</taxon>
        <taxon>Comamonadaceae</taxon>
        <taxon>Delftia</taxon>
    </lineage>
</organism>
<dbReference type="Proteomes" id="UP000000784">
    <property type="component" value="Chromosome"/>
</dbReference>
<dbReference type="PROSITE" id="PS51318">
    <property type="entry name" value="TAT"/>
    <property type="match status" value="1"/>
</dbReference>
<dbReference type="AlphaFoldDB" id="A9BUM9"/>
<dbReference type="GO" id="GO:0017004">
    <property type="term" value="P:cytochrome complex assembly"/>
    <property type="evidence" value="ECO:0007669"/>
    <property type="project" value="UniProtKB-KW"/>
</dbReference>
<keyword evidence="2" id="KW-0201">Cytochrome c-type biogenesis</keyword>
<feature type="domain" description="Thioredoxin" evidence="5">
    <location>
        <begin position="51"/>
        <end position="190"/>
    </location>
</feature>
<keyword evidence="7" id="KW-1185">Reference proteome</keyword>
<keyword evidence="4" id="KW-0472">Membrane</keyword>
<dbReference type="InterPro" id="IPR006311">
    <property type="entry name" value="TAT_signal"/>
</dbReference>
<name>A9BUM9_DELAS</name>
<dbReference type="GO" id="GO:0015036">
    <property type="term" value="F:disulfide oxidoreductase activity"/>
    <property type="evidence" value="ECO:0007669"/>
    <property type="project" value="UniProtKB-ARBA"/>
</dbReference>
<evidence type="ECO:0000313" key="6">
    <source>
        <dbReference type="EMBL" id="ABX34137.1"/>
    </source>
</evidence>
<reference evidence="7" key="2">
    <citation type="submission" date="2007-11" db="EMBL/GenBank/DDBJ databases">
        <title>Complete sequence of Delftia acidovorans DSM 14801 / SPH-1.</title>
        <authorList>
            <person name="Copeland A."/>
            <person name="Lucas S."/>
            <person name="Lapidus A."/>
            <person name="Barry K."/>
            <person name="Glavina del Rio T."/>
            <person name="Dalin E."/>
            <person name="Tice H."/>
            <person name="Pitluck S."/>
            <person name="Lowry S."/>
            <person name="Clum A."/>
            <person name="Schmutz J."/>
            <person name="Larimer F."/>
            <person name="Land M."/>
            <person name="Hauser L."/>
            <person name="Kyrpides N."/>
            <person name="Kim E."/>
            <person name="Schleheck D."/>
            <person name="Richardson P."/>
        </authorList>
    </citation>
    <scope>NUCLEOTIDE SEQUENCE [LARGE SCALE GENOMIC DNA]</scope>
    <source>
        <strain evidence="7">DSM 14801 / SPH-1</strain>
    </source>
</reference>
<dbReference type="Pfam" id="PF08534">
    <property type="entry name" value="Redoxin"/>
    <property type="match status" value="1"/>
</dbReference>
<comment type="subcellular location">
    <subcellularLocation>
        <location evidence="1">Cell envelope</location>
    </subcellularLocation>
</comment>
<evidence type="ECO:0000313" key="7">
    <source>
        <dbReference type="Proteomes" id="UP000000784"/>
    </source>
</evidence>
<dbReference type="PROSITE" id="PS00194">
    <property type="entry name" value="THIOREDOXIN_1"/>
    <property type="match status" value="1"/>
</dbReference>
<dbReference type="GO" id="GO:0030313">
    <property type="term" value="C:cell envelope"/>
    <property type="evidence" value="ECO:0007669"/>
    <property type="project" value="UniProtKB-SubCell"/>
</dbReference>
<keyword evidence="4" id="KW-1133">Transmembrane helix</keyword>
<dbReference type="InterPro" id="IPR013740">
    <property type="entry name" value="Redoxin"/>
</dbReference>
<reference evidence="6 7" key="1">
    <citation type="journal article" date="2004" name="Appl. Environ. Microbiol.">
        <title>Mineralization of individual congeners of linear alkylbenzenesulfonate by defined pairs of heterotrophic bacteria.</title>
        <authorList>
            <person name="Schleheck D."/>
            <person name="Knepper T.P."/>
            <person name="Fischer K."/>
            <person name="Cook A.M."/>
        </authorList>
    </citation>
    <scope>NUCLEOTIDE SEQUENCE [LARGE SCALE GENOMIC DNA]</scope>
    <source>
        <strain evidence="7">DSM 14801 / SPH-1</strain>
    </source>
</reference>
<dbReference type="SUPFAM" id="SSF52833">
    <property type="entry name" value="Thioredoxin-like"/>
    <property type="match status" value="1"/>
</dbReference>